<dbReference type="Proteomes" id="UP000183076">
    <property type="component" value="Unassembled WGS sequence"/>
</dbReference>
<dbReference type="InterPro" id="IPR029068">
    <property type="entry name" value="Glyas_Bleomycin-R_OHBP_Dase"/>
</dbReference>
<dbReference type="STRING" id="60137.SAMN04488041_103363"/>
<dbReference type="GeneID" id="94021481"/>
<reference evidence="3" key="1">
    <citation type="submission" date="2016-10" db="EMBL/GenBank/DDBJ databases">
        <authorList>
            <person name="Varghese N."/>
            <person name="Submissions S."/>
        </authorList>
    </citation>
    <scope>NUCLEOTIDE SEQUENCE [LARGE SCALE GENOMIC DNA]</scope>
    <source>
        <strain evidence="3">DSM 10014</strain>
    </source>
</reference>
<dbReference type="RefSeq" id="WP_074635551.1">
    <property type="nucleotide sequence ID" value="NZ_CP160849.1"/>
</dbReference>
<dbReference type="Pfam" id="PF13468">
    <property type="entry name" value="Glyoxalase_3"/>
    <property type="match status" value="1"/>
</dbReference>
<protein>
    <submittedName>
        <fullName evidence="2">Glyoxalase-like domain-containing protein</fullName>
    </submittedName>
</protein>
<dbReference type="InterPro" id="IPR025870">
    <property type="entry name" value="Glyoxalase-like_dom"/>
</dbReference>
<dbReference type="AlphaFoldDB" id="A0A1H2WSZ7"/>
<accession>A0A1H2WSZ7</accession>
<proteinExistence type="predicted"/>
<sequence length="204" mass="21722">MIELDHLAVAGESLKAASDLAAQVLGVPLQPGGAHAVFGTHNHLLGLADALYLEAIAVDPDAPAPAYARWFDLDRFNGPARLSNWICRCDDLEATLEALPEGYGAPVALQRGDLRWRMAVPKTGMLPYDNCAPALMQWEGEAHPTQRLDASGCRLVTLTVQHPQAEALAATLAPILTDARVVFEVGTPVLSARFDTPAGRAVLA</sequence>
<gene>
    <name evidence="2" type="ORF">SAMN04488041_103363</name>
</gene>
<organism evidence="2 3">
    <name type="scientific">Sulfitobacter pontiacus</name>
    <dbReference type="NCBI Taxonomy" id="60137"/>
    <lineage>
        <taxon>Bacteria</taxon>
        <taxon>Pseudomonadati</taxon>
        <taxon>Pseudomonadota</taxon>
        <taxon>Alphaproteobacteria</taxon>
        <taxon>Rhodobacterales</taxon>
        <taxon>Roseobacteraceae</taxon>
        <taxon>Sulfitobacter</taxon>
    </lineage>
</organism>
<dbReference type="EMBL" id="FNNB01000003">
    <property type="protein sequence ID" value="SDW83384.1"/>
    <property type="molecule type" value="Genomic_DNA"/>
</dbReference>
<evidence type="ECO:0000313" key="2">
    <source>
        <dbReference type="EMBL" id="SDW83384.1"/>
    </source>
</evidence>
<evidence type="ECO:0000259" key="1">
    <source>
        <dbReference type="Pfam" id="PF13468"/>
    </source>
</evidence>
<name>A0A1H2WSZ7_9RHOB</name>
<evidence type="ECO:0000313" key="3">
    <source>
        <dbReference type="Proteomes" id="UP000183076"/>
    </source>
</evidence>
<dbReference type="Gene3D" id="3.10.180.10">
    <property type="entry name" value="2,3-Dihydroxybiphenyl 1,2-Dioxygenase, domain 1"/>
    <property type="match status" value="1"/>
</dbReference>
<feature type="domain" description="Glyoxalase-like" evidence="1">
    <location>
        <begin position="4"/>
        <end position="175"/>
    </location>
</feature>